<dbReference type="OrthoDB" id="410397at2759"/>
<dbReference type="AlphaFoldDB" id="A0A2V0PGR8"/>
<gene>
    <name evidence="3" type="ORF">Rsub_12602</name>
</gene>
<dbReference type="Proteomes" id="UP000247498">
    <property type="component" value="Unassembled WGS sequence"/>
</dbReference>
<sequence>MGRPAIPTQARVVAGVVLICCAAGMWLAREGPHFTVGVGGALRLKGAATPPPQQRQPAPAQPPPALQQQEQPPAPASPPAPQPPPPASPPPQPPPPPAPQPPPPPASPYPPPLEQHLRDELFRAIVPAKSQNFSTVVPGLQSTYKFRADASQPPREVLAAEAGYYADMARSLFAVTYKKGGWDCLRHPEIVASGALPLFTDIKGLPPGTMAAHPVEVYALLNEWPGLEVRGLPGTPPGAGATPPGGYFSGQPSSLLKEDVDREMYQLVTSALLSLGRATLSTRAMAAWLAATVGIKPDDAVLYVTDDGHGADYQSDTLLHGLRAVVPGVVDWPRRPGMYVGPETFTEAELASDLLGEYGQGFGYAHRLPEPYGIDRTRIGERLESGQFDFVIVSMTHRGWWRSLKPAICSKLPKARVVFLNGNDLPGAGCGLLTELAACSDWIFLREMEPACRLPPPPPTTTEKGRR</sequence>
<keyword evidence="2" id="KW-1133">Transmembrane helix</keyword>
<proteinExistence type="predicted"/>
<comment type="caution">
    <text evidence="3">The sequence shown here is derived from an EMBL/GenBank/DDBJ whole genome shotgun (WGS) entry which is preliminary data.</text>
</comment>
<evidence type="ECO:0000256" key="1">
    <source>
        <dbReference type="SAM" id="MobiDB-lite"/>
    </source>
</evidence>
<feature type="region of interest" description="Disordered" evidence="1">
    <location>
        <begin position="233"/>
        <end position="253"/>
    </location>
</feature>
<evidence type="ECO:0000256" key="2">
    <source>
        <dbReference type="SAM" id="Phobius"/>
    </source>
</evidence>
<feature type="transmembrane region" description="Helical" evidence="2">
    <location>
        <begin position="12"/>
        <end position="28"/>
    </location>
</feature>
<evidence type="ECO:0000313" key="3">
    <source>
        <dbReference type="EMBL" id="GBF98956.1"/>
    </source>
</evidence>
<keyword evidence="2" id="KW-0812">Transmembrane</keyword>
<reference evidence="3 4" key="1">
    <citation type="journal article" date="2018" name="Sci. Rep.">
        <title>Raphidocelis subcapitata (=Pseudokirchneriella subcapitata) provides an insight into genome evolution and environmental adaptations in the Sphaeropleales.</title>
        <authorList>
            <person name="Suzuki S."/>
            <person name="Yamaguchi H."/>
            <person name="Nakajima N."/>
            <person name="Kawachi M."/>
        </authorList>
    </citation>
    <scope>NUCLEOTIDE SEQUENCE [LARGE SCALE GENOMIC DNA]</scope>
    <source>
        <strain evidence="3 4">NIES-35</strain>
    </source>
</reference>
<keyword evidence="4" id="KW-1185">Reference proteome</keyword>
<feature type="region of interest" description="Disordered" evidence="1">
    <location>
        <begin position="45"/>
        <end position="114"/>
    </location>
</feature>
<feature type="compositionally biased region" description="Pro residues" evidence="1">
    <location>
        <begin position="49"/>
        <end position="65"/>
    </location>
</feature>
<dbReference type="InParanoid" id="A0A2V0PGR8"/>
<name>A0A2V0PGR8_9CHLO</name>
<protein>
    <submittedName>
        <fullName evidence="3">Uncharacterized protein</fullName>
    </submittedName>
</protein>
<feature type="compositionally biased region" description="Pro residues" evidence="1">
    <location>
        <begin position="72"/>
        <end position="113"/>
    </location>
</feature>
<dbReference type="EMBL" id="BDRX01000140">
    <property type="protein sequence ID" value="GBF98956.1"/>
    <property type="molecule type" value="Genomic_DNA"/>
</dbReference>
<evidence type="ECO:0000313" key="4">
    <source>
        <dbReference type="Proteomes" id="UP000247498"/>
    </source>
</evidence>
<keyword evidence="2" id="KW-0472">Membrane</keyword>
<dbReference type="STRING" id="307507.A0A2V0PGR8"/>
<organism evidence="3 4">
    <name type="scientific">Raphidocelis subcapitata</name>
    <dbReference type="NCBI Taxonomy" id="307507"/>
    <lineage>
        <taxon>Eukaryota</taxon>
        <taxon>Viridiplantae</taxon>
        <taxon>Chlorophyta</taxon>
        <taxon>core chlorophytes</taxon>
        <taxon>Chlorophyceae</taxon>
        <taxon>CS clade</taxon>
        <taxon>Sphaeropleales</taxon>
        <taxon>Selenastraceae</taxon>
        <taxon>Raphidocelis</taxon>
    </lineage>
</organism>
<accession>A0A2V0PGR8</accession>